<proteinExistence type="predicted"/>
<accession>A0A941DCN1</accession>
<feature type="compositionally biased region" description="Basic and acidic residues" evidence="1">
    <location>
        <begin position="233"/>
        <end position="245"/>
    </location>
</feature>
<dbReference type="PANTHER" id="PTHR41248:SF1">
    <property type="entry name" value="NORD PROTEIN"/>
    <property type="match status" value="1"/>
</dbReference>
<feature type="region of interest" description="Disordered" evidence="1">
    <location>
        <begin position="212"/>
        <end position="248"/>
    </location>
</feature>
<dbReference type="PANTHER" id="PTHR41248">
    <property type="entry name" value="NORD PROTEIN"/>
    <property type="match status" value="1"/>
</dbReference>
<organism evidence="3 4">
    <name type="scientific">Undibacterium baiyunense</name>
    <dbReference type="NCBI Taxonomy" id="2828731"/>
    <lineage>
        <taxon>Bacteria</taxon>
        <taxon>Pseudomonadati</taxon>
        <taxon>Pseudomonadota</taxon>
        <taxon>Betaproteobacteria</taxon>
        <taxon>Burkholderiales</taxon>
        <taxon>Oxalobacteraceae</taxon>
        <taxon>Undibacterium</taxon>
    </lineage>
</organism>
<dbReference type="Gene3D" id="3.40.50.410">
    <property type="entry name" value="von Willebrand factor, type A domain"/>
    <property type="match status" value="1"/>
</dbReference>
<evidence type="ECO:0000259" key="2">
    <source>
        <dbReference type="PROSITE" id="PS50234"/>
    </source>
</evidence>
<evidence type="ECO:0000313" key="3">
    <source>
        <dbReference type="EMBL" id="MBR7746259.1"/>
    </source>
</evidence>
<dbReference type="Proteomes" id="UP000680158">
    <property type="component" value="Unassembled WGS sequence"/>
</dbReference>
<feature type="domain" description="VWFA" evidence="2">
    <location>
        <begin position="432"/>
        <end position="617"/>
    </location>
</feature>
<reference evidence="3 4" key="1">
    <citation type="submission" date="2021-04" db="EMBL/GenBank/DDBJ databases">
        <title>novel species isolated from subtropical streams in China.</title>
        <authorList>
            <person name="Lu H."/>
        </authorList>
    </citation>
    <scope>NUCLEOTIDE SEQUENCE [LARGE SCALE GENOMIC DNA]</scope>
    <source>
        <strain evidence="3 4">BYS107W</strain>
    </source>
</reference>
<dbReference type="AlphaFoldDB" id="A0A941DCN1"/>
<dbReference type="Pfam" id="PF00092">
    <property type="entry name" value="VWA"/>
    <property type="match status" value="1"/>
</dbReference>
<sequence length="625" mass="70602">MEEYIGGLWDKLITRVAYQGYPEARVELAQMKNIAATFFRALGGDPGLNLQSGSASTHGARRRWLERIAGIGEKVELTWADDSTLHLPPYIDYFPERELNRELYLWLLALVAHDVQPAAPYLQRNQAATLALLNAFPSLQERYARLVQASLLRRTDPSQLKKHEAQNELLIRQALQNPGSVHAELIKTSPKEFAFTPVILWLQSANKSNAVSNKAASKTTPEQAQGSAAQNDTEQRKRMAERTDMPDNPSPFMLLFRAESLFSWAEYVKVNRPLDEDDNPDAQRAANDFDALSVANDGKSTASRVRFDLDLPAEADDDLLLADGILYPEWHYKKQQLIDKHACIQMLLARDAEPQSLPAHLRPTAKRLRRQFQSLAPERQRLRSQMSGDDIDIDACVRFNAERCGANSATNHHRLAVASPGLYLDNRQQSRDMACLLLADLSMSTDTWVNNQARVIDVIRDSLYLLCEALAATRDRFALYGFSSVRRDNVRFHLLKGFDEPYGDQIRGRLAEIKPGFYTRMGAAIRHASAILQQQKNARRLLFILTDGKPNDLDQYEGRYGIEDTRVAIHAARQMGLIPFCVTIDEKAEDYLPHLFGAKGYIVVKDATELPQLLPPLYAQLTNEH</sequence>
<dbReference type="SMART" id="SM00327">
    <property type="entry name" value="VWA"/>
    <property type="match status" value="1"/>
</dbReference>
<dbReference type="InterPro" id="IPR002035">
    <property type="entry name" value="VWF_A"/>
</dbReference>
<evidence type="ECO:0000313" key="4">
    <source>
        <dbReference type="Proteomes" id="UP000680158"/>
    </source>
</evidence>
<dbReference type="EMBL" id="JAGSPM010000003">
    <property type="protein sequence ID" value="MBR7746259.1"/>
    <property type="molecule type" value="Genomic_DNA"/>
</dbReference>
<feature type="compositionally biased region" description="Polar residues" evidence="1">
    <location>
        <begin position="219"/>
        <end position="232"/>
    </location>
</feature>
<protein>
    <submittedName>
        <fullName evidence="3">VWA domain-containing protein</fullName>
    </submittedName>
</protein>
<dbReference type="SUPFAM" id="SSF53300">
    <property type="entry name" value="vWA-like"/>
    <property type="match status" value="1"/>
</dbReference>
<dbReference type="InterPro" id="IPR051928">
    <property type="entry name" value="NorD/CobT"/>
</dbReference>
<keyword evidence="4" id="KW-1185">Reference proteome</keyword>
<name>A0A941DCN1_9BURK</name>
<dbReference type="CDD" id="cd01454">
    <property type="entry name" value="vWA_norD_type"/>
    <property type="match status" value="1"/>
</dbReference>
<dbReference type="RefSeq" id="WP_212683611.1">
    <property type="nucleotide sequence ID" value="NZ_JAGSPM010000003.1"/>
</dbReference>
<dbReference type="PROSITE" id="PS50234">
    <property type="entry name" value="VWFA"/>
    <property type="match status" value="1"/>
</dbReference>
<dbReference type="InterPro" id="IPR036465">
    <property type="entry name" value="vWFA_dom_sf"/>
</dbReference>
<comment type="caution">
    <text evidence="3">The sequence shown here is derived from an EMBL/GenBank/DDBJ whole genome shotgun (WGS) entry which is preliminary data.</text>
</comment>
<evidence type="ECO:0000256" key="1">
    <source>
        <dbReference type="SAM" id="MobiDB-lite"/>
    </source>
</evidence>
<gene>
    <name evidence="3" type="ORF">KDM92_06665</name>
</gene>